<dbReference type="EMBL" id="VEVO01000004">
    <property type="protein sequence ID" value="KAF0042763.1"/>
    <property type="molecule type" value="Genomic_DNA"/>
</dbReference>
<organism evidence="3 4">
    <name type="scientific">Scophthalmus maximus</name>
    <name type="common">Turbot</name>
    <name type="synonym">Psetta maxima</name>
    <dbReference type="NCBI Taxonomy" id="52904"/>
    <lineage>
        <taxon>Eukaryota</taxon>
        <taxon>Metazoa</taxon>
        <taxon>Chordata</taxon>
        <taxon>Craniata</taxon>
        <taxon>Vertebrata</taxon>
        <taxon>Euteleostomi</taxon>
        <taxon>Actinopterygii</taxon>
        <taxon>Neopterygii</taxon>
        <taxon>Teleostei</taxon>
        <taxon>Neoteleostei</taxon>
        <taxon>Acanthomorphata</taxon>
        <taxon>Carangaria</taxon>
        <taxon>Pleuronectiformes</taxon>
        <taxon>Pleuronectoidei</taxon>
        <taxon>Scophthalmidae</taxon>
        <taxon>Scophthalmus</taxon>
    </lineage>
</organism>
<name>A0A6A4T9K9_SCOMX</name>
<evidence type="ECO:0000313" key="2">
    <source>
        <dbReference type="EMBL" id="KAF0021320.1"/>
    </source>
</evidence>
<comment type="caution">
    <text evidence="3">The sequence shown here is derived from an EMBL/GenBank/DDBJ whole genome shotgun (WGS) entry which is preliminary data.</text>
</comment>
<evidence type="ECO:0000313" key="3">
    <source>
        <dbReference type="EMBL" id="KAF0042763.1"/>
    </source>
</evidence>
<evidence type="ECO:0000256" key="1">
    <source>
        <dbReference type="SAM" id="MobiDB-lite"/>
    </source>
</evidence>
<evidence type="ECO:0000313" key="4">
    <source>
        <dbReference type="Proteomes" id="UP000438429"/>
    </source>
</evidence>
<protein>
    <submittedName>
        <fullName evidence="3">Uncharacterized protein</fullName>
    </submittedName>
</protein>
<feature type="region of interest" description="Disordered" evidence="1">
    <location>
        <begin position="44"/>
        <end position="82"/>
    </location>
</feature>
<reference evidence="3 4" key="1">
    <citation type="submission" date="2019-06" db="EMBL/GenBank/DDBJ databases">
        <title>Draft genomes of female and male turbot (Scophthalmus maximus).</title>
        <authorList>
            <person name="Xu H."/>
            <person name="Xu X.-W."/>
            <person name="Shao C."/>
            <person name="Chen S."/>
        </authorList>
    </citation>
    <scope>NUCLEOTIDE SEQUENCE [LARGE SCALE GENOMIC DNA]</scope>
    <source>
        <strain evidence="3">Ysfricsl-2016a</strain>
        <tissue evidence="3">Blood</tissue>
    </source>
</reference>
<sequence>MVQRNAAEHITYTRLLTGRKRAGGLCESQTRLVDGSVMKRMAYNRKCRGNQSTQAEELTSSGDKNRDGRTSEQKTQPLLPPA</sequence>
<proteinExistence type="predicted"/>
<gene>
    <name evidence="3" type="ORF">F2P81_004100</name>
    <name evidence="2" type="ORF">F2P81_026427</name>
</gene>
<dbReference type="EMBL" id="VEVO01019739">
    <property type="protein sequence ID" value="KAF0021320.1"/>
    <property type="molecule type" value="Genomic_DNA"/>
</dbReference>
<dbReference type="Proteomes" id="UP000438429">
    <property type="component" value="Unassembled WGS sequence"/>
</dbReference>
<accession>A0A6A4T9K9</accession>
<feature type="compositionally biased region" description="Polar residues" evidence="1">
    <location>
        <begin position="49"/>
        <end position="62"/>
    </location>
</feature>
<dbReference type="AlphaFoldDB" id="A0A6A4T9K9"/>
<feature type="compositionally biased region" description="Basic and acidic residues" evidence="1">
    <location>
        <begin position="63"/>
        <end position="72"/>
    </location>
</feature>